<dbReference type="Pfam" id="PF00226">
    <property type="entry name" value="DnaJ"/>
    <property type="match status" value="1"/>
</dbReference>
<dbReference type="PANTHER" id="PTHR44303:SF2">
    <property type="entry name" value="DNAJ HOMOLOG SUBFAMILY C MEMBER 16"/>
    <property type="match status" value="1"/>
</dbReference>
<dbReference type="PANTHER" id="PTHR44303">
    <property type="entry name" value="DNAJ HOMOLOG SUBFAMILY C MEMBER 16"/>
    <property type="match status" value="1"/>
</dbReference>
<evidence type="ECO:0000256" key="2">
    <source>
        <dbReference type="ARBA" id="ARBA00022692"/>
    </source>
</evidence>
<dbReference type="CDD" id="cd06257">
    <property type="entry name" value="DnaJ"/>
    <property type="match status" value="1"/>
</dbReference>
<dbReference type="Proteomes" id="UP000288216">
    <property type="component" value="Unassembled WGS sequence"/>
</dbReference>
<dbReference type="GO" id="GO:0005789">
    <property type="term" value="C:endoplasmic reticulum membrane"/>
    <property type="evidence" value="ECO:0007669"/>
    <property type="project" value="UniProtKB-SubCell"/>
</dbReference>
<dbReference type="OrthoDB" id="10065037at2759"/>
<dbReference type="CDD" id="cd02963">
    <property type="entry name" value="TRX_DnaJ"/>
    <property type="match status" value="1"/>
</dbReference>
<evidence type="ECO:0000256" key="6">
    <source>
        <dbReference type="ARBA" id="ARBA00023136"/>
    </source>
</evidence>
<feature type="compositionally biased region" description="Polar residues" evidence="7">
    <location>
        <begin position="766"/>
        <end position="782"/>
    </location>
</feature>
<dbReference type="InterPro" id="IPR052448">
    <property type="entry name" value="DnaJ_C16_autophagy_reg"/>
</dbReference>
<dbReference type="EMBL" id="BFAA01004549">
    <property type="protein sequence ID" value="GCB69172.1"/>
    <property type="molecule type" value="Genomic_DNA"/>
</dbReference>
<feature type="transmembrane region" description="Helical" evidence="8">
    <location>
        <begin position="556"/>
        <end position="577"/>
    </location>
</feature>
<dbReference type="SUPFAM" id="SSF46565">
    <property type="entry name" value="Chaperone J-domain"/>
    <property type="match status" value="1"/>
</dbReference>
<dbReference type="Gene3D" id="1.10.287.110">
    <property type="entry name" value="DnaJ domain"/>
    <property type="match status" value="1"/>
</dbReference>
<dbReference type="PRINTS" id="PR00625">
    <property type="entry name" value="JDOMAIN"/>
</dbReference>
<keyword evidence="2 8" id="KW-0812">Transmembrane</keyword>
<reference evidence="11 12" key="1">
    <citation type="journal article" date="2018" name="Nat. Ecol. Evol.">
        <title>Shark genomes provide insights into elasmobranch evolution and the origin of vertebrates.</title>
        <authorList>
            <person name="Hara Y"/>
            <person name="Yamaguchi K"/>
            <person name="Onimaru K"/>
            <person name="Kadota M"/>
            <person name="Koyanagi M"/>
            <person name="Keeley SD"/>
            <person name="Tatsumi K"/>
            <person name="Tanaka K"/>
            <person name="Motone F"/>
            <person name="Kageyama Y"/>
            <person name="Nozu R"/>
            <person name="Adachi N"/>
            <person name="Nishimura O"/>
            <person name="Nakagawa R"/>
            <person name="Tanegashima C"/>
            <person name="Kiyatake I"/>
            <person name="Matsumoto R"/>
            <person name="Murakumo K"/>
            <person name="Nishida K"/>
            <person name="Terakita A"/>
            <person name="Kuratani S"/>
            <person name="Sato K"/>
            <person name="Hyodo S Kuraku.S."/>
        </authorList>
    </citation>
    <scope>NUCLEOTIDE SEQUENCE [LARGE SCALE GENOMIC DNA]</scope>
</reference>
<dbReference type="InterPro" id="IPR036249">
    <property type="entry name" value="Thioredoxin-like_sf"/>
</dbReference>
<keyword evidence="3" id="KW-0732">Signal</keyword>
<feature type="domain" description="J" evidence="9">
    <location>
        <begin position="42"/>
        <end position="106"/>
    </location>
</feature>
<dbReference type="SMART" id="SM00271">
    <property type="entry name" value="DnaJ"/>
    <property type="match status" value="1"/>
</dbReference>
<dbReference type="InterPro" id="IPR036869">
    <property type="entry name" value="J_dom_sf"/>
</dbReference>
<evidence type="ECO:0000256" key="8">
    <source>
        <dbReference type="SAM" id="Phobius"/>
    </source>
</evidence>
<name>A0A401P7S9_SCYTO</name>
<evidence type="ECO:0000256" key="7">
    <source>
        <dbReference type="SAM" id="MobiDB-lite"/>
    </source>
</evidence>
<keyword evidence="5 8" id="KW-1133">Transmembrane helix</keyword>
<dbReference type="SUPFAM" id="SSF52833">
    <property type="entry name" value="Thioredoxin-like"/>
    <property type="match status" value="1"/>
</dbReference>
<keyword evidence="12" id="KW-1185">Reference proteome</keyword>
<keyword evidence="6 8" id="KW-0472">Membrane</keyword>
<feature type="region of interest" description="Disordered" evidence="7">
    <location>
        <begin position="581"/>
        <end position="614"/>
    </location>
</feature>
<evidence type="ECO:0000313" key="12">
    <source>
        <dbReference type="Proteomes" id="UP000288216"/>
    </source>
</evidence>
<feature type="region of interest" description="Disordered" evidence="7">
    <location>
        <begin position="741"/>
        <end position="782"/>
    </location>
</feature>
<evidence type="ECO:0000256" key="5">
    <source>
        <dbReference type="ARBA" id="ARBA00022989"/>
    </source>
</evidence>
<organism evidence="11 12">
    <name type="scientific">Scyliorhinus torazame</name>
    <name type="common">Cloudy catshark</name>
    <name type="synonym">Catulus torazame</name>
    <dbReference type="NCBI Taxonomy" id="75743"/>
    <lineage>
        <taxon>Eukaryota</taxon>
        <taxon>Metazoa</taxon>
        <taxon>Chordata</taxon>
        <taxon>Craniata</taxon>
        <taxon>Vertebrata</taxon>
        <taxon>Chondrichthyes</taxon>
        <taxon>Elasmobranchii</taxon>
        <taxon>Galeomorphii</taxon>
        <taxon>Galeoidea</taxon>
        <taxon>Carcharhiniformes</taxon>
        <taxon>Scyliorhinidae</taxon>
        <taxon>Scyliorhinus</taxon>
    </lineage>
</organism>
<sequence>MWPFFVCESRLMAGLQLASFGRLLMLSVFLLNIPLHHGIEFDPYRSLGVGKSATQAEIKKAYKQLAREWHPDKNKDPKAEDQFIQIIKAYEILSNEERRSNFDKYGNADGQPGNLQHPQHHFRSFQKYDSFFFDDSFFQFQFNSARDSFDDKYLLHFSQYMTQVVPDSYKKPYLIKVTSDWCFSCIHIEPIWKEMVQEFEPLGLGIGVIDSGYERRLLAHLGVYQHPAIVGVINGRVTFFKNTVIREHLRQFVENLLPSNPLEQVTNRNYIRFLSAWEQDNKPRALIFHQKSAVPMLYKLIAFQFRDYVKFGSVETGTEMTEEILARYSISGSTSTMMIFKENVDKPADIIQAKGLRKQIIDEFISANKFLLAPRLTNQKHFEYLCPLKQYRHQKRYCVLLIIREKDGLQAAYRSFVSFASVNTQESLRFVYIYPERQPAFVNALLPPTLRNSPTPHIVTLQQSSTPGKVFFKLLVIEWNGNEDDKMQLFNELNQLTGIGGHAFLSHDVVLPELNDEFAPSHDISPFHRGIITKQAAQHLNACSGWGAGRREMMPLISLLFSVVFILFGAFVIQAFGEPNDVESRSDSEKEEEPATDKIQEASKKQQINITRNSRSPEQSFVEVTELTYINYTSNLVRLMPGNINVLVVVTDATKNALIQKFAYEVYPVTWNKSLHFSFLNLSKHHGWLADLLEFAQDPARISSVQDESCHDQNYIGYVLALNGHRKYFCLFKPELCNGTENSSTQNGLEPTEGGNGPGEGAPAMETNSPHQARRSSNSSVKRTKQLLNRLNLWMDRLLEGILQRYYVPCWPELH</sequence>
<feature type="compositionally biased region" description="Basic and acidic residues" evidence="7">
    <location>
        <begin position="582"/>
        <end position="604"/>
    </location>
</feature>
<keyword evidence="4" id="KW-0256">Endoplasmic reticulum</keyword>
<dbReference type="InterPro" id="IPR001623">
    <property type="entry name" value="DnaJ_domain"/>
</dbReference>
<dbReference type="Gene3D" id="3.40.30.10">
    <property type="entry name" value="Glutaredoxin"/>
    <property type="match status" value="2"/>
</dbReference>
<protein>
    <recommendedName>
        <fullName evidence="13">DnaJ homolog subfamily C member 16</fullName>
    </recommendedName>
</protein>
<dbReference type="AlphaFoldDB" id="A0A401P7S9"/>
<comment type="subcellular location">
    <subcellularLocation>
        <location evidence="1">Endoplasmic reticulum membrane</location>
        <topology evidence="1">Single-pass membrane protein</topology>
    </subcellularLocation>
</comment>
<evidence type="ECO:0000256" key="4">
    <source>
        <dbReference type="ARBA" id="ARBA00022824"/>
    </source>
</evidence>
<dbReference type="OMA" id="GRMTFFH"/>
<gene>
    <name evidence="11" type="ORF">scyTo_0010510</name>
</gene>
<evidence type="ECO:0000313" key="11">
    <source>
        <dbReference type="EMBL" id="GCB69172.1"/>
    </source>
</evidence>
<feature type="domain" description="Thioredoxin" evidence="10">
    <location>
        <begin position="131"/>
        <end position="258"/>
    </location>
</feature>
<evidence type="ECO:0000256" key="1">
    <source>
        <dbReference type="ARBA" id="ARBA00004389"/>
    </source>
</evidence>
<evidence type="ECO:0000259" key="9">
    <source>
        <dbReference type="PROSITE" id="PS50076"/>
    </source>
</evidence>
<evidence type="ECO:0000259" key="10">
    <source>
        <dbReference type="PROSITE" id="PS51352"/>
    </source>
</evidence>
<evidence type="ECO:0000256" key="3">
    <source>
        <dbReference type="ARBA" id="ARBA00022729"/>
    </source>
</evidence>
<accession>A0A401P7S9</accession>
<dbReference type="InterPro" id="IPR013766">
    <property type="entry name" value="Thioredoxin_domain"/>
</dbReference>
<feature type="compositionally biased region" description="Polar residues" evidence="7">
    <location>
        <begin position="605"/>
        <end position="614"/>
    </location>
</feature>
<dbReference type="InterPro" id="IPR043361">
    <property type="entry name" value="DNAJC16_TRX"/>
</dbReference>
<proteinExistence type="predicted"/>
<comment type="caution">
    <text evidence="11">The sequence shown here is derived from an EMBL/GenBank/DDBJ whole genome shotgun (WGS) entry which is preliminary data.</text>
</comment>
<evidence type="ECO:0008006" key="13">
    <source>
        <dbReference type="Google" id="ProtNLM"/>
    </source>
</evidence>
<dbReference type="PROSITE" id="PS51352">
    <property type="entry name" value="THIOREDOXIN_2"/>
    <property type="match status" value="1"/>
</dbReference>
<dbReference type="Pfam" id="PF00085">
    <property type="entry name" value="Thioredoxin"/>
    <property type="match status" value="1"/>
</dbReference>
<dbReference type="PROSITE" id="PS50076">
    <property type="entry name" value="DNAJ_2"/>
    <property type="match status" value="1"/>
</dbReference>
<dbReference type="STRING" id="75743.A0A401P7S9"/>